<evidence type="ECO:0000259" key="3">
    <source>
        <dbReference type="PROSITE" id="PS51767"/>
    </source>
</evidence>
<protein>
    <submittedName>
        <fullName evidence="4">Aspartic peptidase domain-containing protein</fullName>
    </submittedName>
</protein>
<feature type="signal peptide" evidence="2">
    <location>
        <begin position="1"/>
        <end position="20"/>
    </location>
</feature>
<evidence type="ECO:0000313" key="4">
    <source>
        <dbReference type="EMBL" id="TFK38596.1"/>
    </source>
</evidence>
<sequence>MSRLLLAFLFPFILYFSTWAQQGPVPPPPVIVPLTTDVNRRYVIEVEMANTTFPFALSLGTGYSLVAASDCTSCGSEKRYDVNSVPGSPAGSQVVTVLGSSASGAVMQENCSMVTHDRSLWHYPEHPMVVVNQSSGLVSFGISGLLGLGTNIRDGKFNLSALGGWLSSSIGFSNVSFGLLLNPPQKLSSDAGQLHWLAPDPSSYQGDVTWKNLITTTSLDSDWVFQMDSWVFNLTNNGSQSRSGGNMTTAVDPYNPNIIFPFDIAHSIHSSIDGAVLKTQTSMSSVWSIPCDSQMSLTITVGVHPYTLLEDKLIQSDGGSCTSAIEGWADSTNDAYLFGATFISSAYLCVPASSSILPMLTSS</sequence>
<dbReference type="STRING" id="68775.A0A5C3M2L9"/>
<name>A0A5C3M2L9_9AGAR</name>
<dbReference type="InterPro" id="IPR033121">
    <property type="entry name" value="PEPTIDASE_A1"/>
</dbReference>
<accession>A0A5C3M2L9</accession>
<dbReference type="PANTHER" id="PTHR47966:SF74">
    <property type="entry name" value="AGR407CP"/>
    <property type="match status" value="1"/>
</dbReference>
<dbReference type="InterPro" id="IPR001461">
    <property type="entry name" value="Aspartic_peptidase_A1"/>
</dbReference>
<dbReference type="GO" id="GO:0006508">
    <property type="term" value="P:proteolysis"/>
    <property type="evidence" value="ECO:0007669"/>
    <property type="project" value="InterPro"/>
</dbReference>
<dbReference type="PANTHER" id="PTHR47966">
    <property type="entry name" value="BETA-SITE APP-CLEAVING ENZYME, ISOFORM A-RELATED"/>
    <property type="match status" value="1"/>
</dbReference>
<dbReference type="AlphaFoldDB" id="A0A5C3M2L9"/>
<gene>
    <name evidence="4" type="ORF">BDQ12DRAFT_94328</name>
</gene>
<feature type="chain" id="PRO_5023137407" evidence="2">
    <location>
        <begin position="21"/>
        <end position="363"/>
    </location>
</feature>
<dbReference type="Gene3D" id="2.40.70.10">
    <property type="entry name" value="Acid Proteases"/>
    <property type="match status" value="1"/>
</dbReference>
<evidence type="ECO:0000313" key="5">
    <source>
        <dbReference type="Proteomes" id="UP000308652"/>
    </source>
</evidence>
<dbReference type="GO" id="GO:0004190">
    <property type="term" value="F:aspartic-type endopeptidase activity"/>
    <property type="evidence" value="ECO:0007669"/>
    <property type="project" value="InterPro"/>
</dbReference>
<proteinExistence type="inferred from homology"/>
<feature type="domain" description="Peptidase A1" evidence="3">
    <location>
        <begin position="42"/>
        <end position="360"/>
    </location>
</feature>
<keyword evidence="5" id="KW-1185">Reference proteome</keyword>
<organism evidence="4 5">
    <name type="scientific">Crucibulum laeve</name>
    <dbReference type="NCBI Taxonomy" id="68775"/>
    <lineage>
        <taxon>Eukaryota</taxon>
        <taxon>Fungi</taxon>
        <taxon>Dikarya</taxon>
        <taxon>Basidiomycota</taxon>
        <taxon>Agaricomycotina</taxon>
        <taxon>Agaricomycetes</taxon>
        <taxon>Agaricomycetidae</taxon>
        <taxon>Agaricales</taxon>
        <taxon>Agaricineae</taxon>
        <taxon>Nidulariaceae</taxon>
        <taxon>Crucibulum</taxon>
    </lineage>
</organism>
<dbReference type="Proteomes" id="UP000308652">
    <property type="component" value="Unassembled WGS sequence"/>
</dbReference>
<dbReference type="OrthoDB" id="2563011at2759"/>
<comment type="similarity">
    <text evidence="1">Belongs to the peptidase A1 family.</text>
</comment>
<evidence type="ECO:0000256" key="1">
    <source>
        <dbReference type="ARBA" id="ARBA00007447"/>
    </source>
</evidence>
<dbReference type="EMBL" id="ML213602">
    <property type="protein sequence ID" value="TFK38596.1"/>
    <property type="molecule type" value="Genomic_DNA"/>
</dbReference>
<evidence type="ECO:0000256" key="2">
    <source>
        <dbReference type="SAM" id="SignalP"/>
    </source>
</evidence>
<reference evidence="4 5" key="1">
    <citation type="journal article" date="2019" name="Nat. Ecol. Evol.">
        <title>Megaphylogeny resolves global patterns of mushroom evolution.</title>
        <authorList>
            <person name="Varga T."/>
            <person name="Krizsan K."/>
            <person name="Foldi C."/>
            <person name="Dima B."/>
            <person name="Sanchez-Garcia M."/>
            <person name="Sanchez-Ramirez S."/>
            <person name="Szollosi G.J."/>
            <person name="Szarkandi J.G."/>
            <person name="Papp V."/>
            <person name="Albert L."/>
            <person name="Andreopoulos W."/>
            <person name="Angelini C."/>
            <person name="Antonin V."/>
            <person name="Barry K.W."/>
            <person name="Bougher N.L."/>
            <person name="Buchanan P."/>
            <person name="Buyck B."/>
            <person name="Bense V."/>
            <person name="Catcheside P."/>
            <person name="Chovatia M."/>
            <person name="Cooper J."/>
            <person name="Damon W."/>
            <person name="Desjardin D."/>
            <person name="Finy P."/>
            <person name="Geml J."/>
            <person name="Haridas S."/>
            <person name="Hughes K."/>
            <person name="Justo A."/>
            <person name="Karasinski D."/>
            <person name="Kautmanova I."/>
            <person name="Kiss B."/>
            <person name="Kocsube S."/>
            <person name="Kotiranta H."/>
            <person name="LaButti K.M."/>
            <person name="Lechner B.E."/>
            <person name="Liimatainen K."/>
            <person name="Lipzen A."/>
            <person name="Lukacs Z."/>
            <person name="Mihaltcheva S."/>
            <person name="Morgado L.N."/>
            <person name="Niskanen T."/>
            <person name="Noordeloos M.E."/>
            <person name="Ohm R.A."/>
            <person name="Ortiz-Santana B."/>
            <person name="Ovrebo C."/>
            <person name="Racz N."/>
            <person name="Riley R."/>
            <person name="Savchenko A."/>
            <person name="Shiryaev A."/>
            <person name="Soop K."/>
            <person name="Spirin V."/>
            <person name="Szebenyi C."/>
            <person name="Tomsovsky M."/>
            <person name="Tulloss R.E."/>
            <person name="Uehling J."/>
            <person name="Grigoriev I.V."/>
            <person name="Vagvolgyi C."/>
            <person name="Papp T."/>
            <person name="Martin F.M."/>
            <person name="Miettinen O."/>
            <person name="Hibbett D.S."/>
            <person name="Nagy L.G."/>
        </authorList>
    </citation>
    <scope>NUCLEOTIDE SEQUENCE [LARGE SCALE GENOMIC DNA]</scope>
    <source>
        <strain evidence="4 5">CBS 166.37</strain>
    </source>
</reference>
<dbReference type="PROSITE" id="PS51767">
    <property type="entry name" value="PEPTIDASE_A1"/>
    <property type="match status" value="1"/>
</dbReference>
<keyword evidence="2" id="KW-0732">Signal</keyword>
<dbReference type="InterPro" id="IPR021109">
    <property type="entry name" value="Peptidase_aspartic_dom_sf"/>
</dbReference>
<dbReference type="SUPFAM" id="SSF50630">
    <property type="entry name" value="Acid proteases"/>
    <property type="match status" value="1"/>
</dbReference>